<feature type="domain" description="DUF7168" evidence="3">
    <location>
        <begin position="228"/>
        <end position="342"/>
    </location>
</feature>
<accession>A0ABP6QFA7</accession>
<dbReference type="Pfam" id="PF10979">
    <property type="entry name" value="DUF2786"/>
    <property type="match status" value="1"/>
</dbReference>
<proteinExistence type="predicted"/>
<reference evidence="5" key="1">
    <citation type="journal article" date="2019" name="Int. J. Syst. Evol. Microbiol.">
        <title>The Global Catalogue of Microorganisms (GCM) 10K type strain sequencing project: providing services to taxonomists for standard genome sequencing and annotation.</title>
        <authorList>
            <consortium name="The Broad Institute Genomics Platform"/>
            <consortium name="The Broad Institute Genome Sequencing Center for Infectious Disease"/>
            <person name="Wu L."/>
            <person name="Ma J."/>
        </authorList>
    </citation>
    <scope>NUCLEOTIDE SEQUENCE [LARGE SCALE GENOMIC DNA]</scope>
    <source>
        <strain evidence="5">JCM 9377</strain>
    </source>
</reference>
<protein>
    <submittedName>
        <fullName evidence="4">DUF2786 domain-containing protein</fullName>
    </submittedName>
</protein>
<keyword evidence="5" id="KW-1185">Reference proteome</keyword>
<gene>
    <name evidence="4" type="ORF">GCM10010468_54320</name>
</gene>
<dbReference type="Pfam" id="PF23771">
    <property type="entry name" value="DUF7168"/>
    <property type="match status" value="1"/>
</dbReference>
<evidence type="ECO:0000313" key="4">
    <source>
        <dbReference type="EMBL" id="GAA3226164.1"/>
    </source>
</evidence>
<feature type="region of interest" description="Disordered" evidence="1">
    <location>
        <begin position="80"/>
        <end position="117"/>
    </location>
</feature>
<evidence type="ECO:0000313" key="5">
    <source>
        <dbReference type="Proteomes" id="UP001501237"/>
    </source>
</evidence>
<dbReference type="InterPro" id="IPR024498">
    <property type="entry name" value="DUF2786"/>
</dbReference>
<evidence type="ECO:0000259" key="3">
    <source>
        <dbReference type="Pfam" id="PF23771"/>
    </source>
</evidence>
<dbReference type="InterPro" id="IPR055592">
    <property type="entry name" value="DUF7168"/>
</dbReference>
<evidence type="ECO:0000256" key="1">
    <source>
        <dbReference type="SAM" id="MobiDB-lite"/>
    </source>
</evidence>
<feature type="domain" description="DUF2786" evidence="2">
    <location>
        <begin position="168"/>
        <end position="204"/>
    </location>
</feature>
<dbReference type="Proteomes" id="UP001501237">
    <property type="component" value="Unassembled WGS sequence"/>
</dbReference>
<sequence length="365" mass="39864">MTNPDRLIAEALSTDDLRTRDTAVALLAADTSAEAPLWTALLDSLETARSRGWQPEDLRYHLLRFHTPVHATVLTHLPSLDVNPSSAPSPGPGPGSGSGSGNGSKRTGGRKEPAAGKGEVVSGFAGWALKERIDRLEAVSVLLETVAATRRLPRIARLQRSERIDSPVLGRVRAMLAKAESTEYPAEAEALVTRAQEIMARHSIASVDRDDAPTGMRLPVDNPYEEAKATLLHVVAEANRCRAVWQAELGFSTVLGFPADLDAVELLYTSLLLQADRAMPKNGSKKRFRQAFLTSYVNRIGERLSQTTEELVTDDLLPILAERNEAVERAVDNLFPQLKTVRSRAVHDMDGWREGRRAADAADLN</sequence>
<comment type="caution">
    <text evidence="4">The sequence shown here is derived from an EMBL/GenBank/DDBJ whole genome shotgun (WGS) entry which is preliminary data.</text>
</comment>
<name>A0ABP6QFA7_9ACTN</name>
<organism evidence="4 5">
    <name type="scientific">Actinocorallia longicatena</name>
    <dbReference type="NCBI Taxonomy" id="111803"/>
    <lineage>
        <taxon>Bacteria</taxon>
        <taxon>Bacillati</taxon>
        <taxon>Actinomycetota</taxon>
        <taxon>Actinomycetes</taxon>
        <taxon>Streptosporangiales</taxon>
        <taxon>Thermomonosporaceae</taxon>
        <taxon>Actinocorallia</taxon>
    </lineage>
</organism>
<evidence type="ECO:0000259" key="2">
    <source>
        <dbReference type="Pfam" id="PF10979"/>
    </source>
</evidence>
<dbReference type="RefSeq" id="WP_344833629.1">
    <property type="nucleotide sequence ID" value="NZ_BAAAUV010000015.1"/>
</dbReference>
<dbReference type="EMBL" id="BAAAUV010000015">
    <property type="protein sequence ID" value="GAA3226164.1"/>
    <property type="molecule type" value="Genomic_DNA"/>
</dbReference>